<dbReference type="EMBL" id="SMDR01000003">
    <property type="protein sequence ID" value="TNJ33251.1"/>
    <property type="molecule type" value="Genomic_DNA"/>
</dbReference>
<dbReference type="Gene3D" id="1.20.1280.290">
    <property type="match status" value="1"/>
</dbReference>
<name>A0A5C4RR16_9GAMM</name>
<evidence type="ECO:0000256" key="1">
    <source>
        <dbReference type="SAM" id="Phobius"/>
    </source>
</evidence>
<dbReference type="AlphaFoldDB" id="A0A5C4RR16"/>
<proteinExistence type="predicted"/>
<keyword evidence="1" id="KW-1133">Transmembrane helix</keyword>
<evidence type="ECO:0000313" key="3">
    <source>
        <dbReference type="Proteomes" id="UP000305760"/>
    </source>
</evidence>
<sequence length="91" mass="9801">MAEAIGWLASAVLLATLVRQVVVQWRSGSTEGVSSWLFVGQLSASAGFALYSWLLQNWVFLTTNSALCLTAIAGQLIYRRNRRRAAGGGGQ</sequence>
<evidence type="ECO:0000313" key="2">
    <source>
        <dbReference type="EMBL" id="TNJ33251.1"/>
    </source>
</evidence>
<protein>
    <recommendedName>
        <fullName evidence="4">PQ-loop repeat-containing protein</fullName>
    </recommendedName>
</protein>
<dbReference type="Proteomes" id="UP000305760">
    <property type="component" value="Unassembled WGS sequence"/>
</dbReference>
<keyword evidence="3" id="KW-1185">Reference proteome</keyword>
<keyword evidence="1" id="KW-0812">Transmembrane</keyword>
<accession>A0A5C4RR16</accession>
<dbReference type="RefSeq" id="WP_139449532.1">
    <property type="nucleotide sequence ID" value="NZ_SMDR01000003.1"/>
</dbReference>
<dbReference type="OrthoDB" id="5966732at2"/>
<keyword evidence="1" id="KW-0472">Membrane</keyword>
<gene>
    <name evidence="2" type="ORF">E1B00_13210</name>
</gene>
<evidence type="ECO:0008006" key="4">
    <source>
        <dbReference type="Google" id="ProtNLM"/>
    </source>
</evidence>
<feature type="transmembrane region" description="Helical" evidence="1">
    <location>
        <begin position="58"/>
        <end position="78"/>
    </location>
</feature>
<organism evidence="2 3">
    <name type="scientific">Arenimonas terrae</name>
    <dbReference type="NCBI Taxonomy" id="2546226"/>
    <lineage>
        <taxon>Bacteria</taxon>
        <taxon>Pseudomonadati</taxon>
        <taxon>Pseudomonadota</taxon>
        <taxon>Gammaproteobacteria</taxon>
        <taxon>Lysobacterales</taxon>
        <taxon>Lysobacteraceae</taxon>
        <taxon>Arenimonas</taxon>
    </lineage>
</organism>
<comment type="caution">
    <text evidence="2">The sequence shown here is derived from an EMBL/GenBank/DDBJ whole genome shotgun (WGS) entry which is preliminary data.</text>
</comment>
<reference evidence="2 3" key="1">
    <citation type="submission" date="2019-03" db="EMBL/GenBank/DDBJ databases">
        <title>Arenimonas daejeonensis sp. nov., isolated from compost.</title>
        <authorList>
            <person name="Jeon C.O."/>
        </authorList>
    </citation>
    <scope>NUCLEOTIDE SEQUENCE [LARGE SCALE GENOMIC DNA]</scope>
    <source>
        <strain evidence="2 3">R29</strain>
    </source>
</reference>